<dbReference type="GO" id="GO:0003676">
    <property type="term" value="F:nucleic acid binding"/>
    <property type="evidence" value="ECO:0007669"/>
    <property type="project" value="InterPro"/>
</dbReference>
<dbReference type="Pfam" id="PF00665">
    <property type="entry name" value="rve"/>
    <property type="match status" value="1"/>
</dbReference>
<dbReference type="InterPro" id="IPR036397">
    <property type="entry name" value="RNaseH_sf"/>
</dbReference>
<dbReference type="InterPro" id="IPR001584">
    <property type="entry name" value="Integrase_cat-core"/>
</dbReference>
<organism evidence="2 3">
    <name type="scientific">Candidatus Schekmanbacteria bacterium RBG_16_38_11</name>
    <dbReference type="NCBI Taxonomy" id="1817880"/>
    <lineage>
        <taxon>Bacteria</taxon>
        <taxon>Candidatus Schekmaniibacteriota</taxon>
    </lineage>
</organism>
<name>A0A1F7RVV1_9BACT</name>
<dbReference type="GO" id="GO:0015074">
    <property type="term" value="P:DNA integration"/>
    <property type="evidence" value="ECO:0007669"/>
    <property type="project" value="InterPro"/>
</dbReference>
<dbReference type="InterPro" id="IPR050900">
    <property type="entry name" value="Transposase_IS3/IS150/IS904"/>
</dbReference>
<comment type="caution">
    <text evidence="2">The sequence shown here is derived from an EMBL/GenBank/DDBJ whole genome shotgun (WGS) entry which is preliminary data.</text>
</comment>
<dbReference type="InterPro" id="IPR012337">
    <property type="entry name" value="RNaseH-like_sf"/>
</dbReference>
<dbReference type="Gene3D" id="3.30.420.10">
    <property type="entry name" value="Ribonuclease H-like superfamily/Ribonuclease H"/>
    <property type="match status" value="1"/>
</dbReference>
<gene>
    <name evidence="2" type="ORF">A2149_06750</name>
</gene>
<evidence type="ECO:0000313" key="2">
    <source>
        <dbReference type="EMBL" id="OGL45530.1"/>
    </source>
</evidence>
<dbReference type="Pfam" id="PF13333">
    <property type="entry name" value="rve_2"/>
    <property type="match status" value="1"/>
</dbReference>
<dbReference type="EMBL" id="MGDF01000089">
    <property type="protein sequence ID" value="OGL45530.1"/>
    <property type="molecule type" value="Genomic_DNA"/>
</dbReference>
<dbReference type="PROSITE" id="PS50994">
    <property type="entry name" value="INTEGRASE"/>
    <property type="match status" value="1"/>
</dbReference>
<dbReference type="Proteomes" id="UP000178435">
    <property type="component" value="Unassembled WGS sequence"/>
</dbReference>
<dbReference type="NCBIfam" id="NF033516">
    <property type="entry name" value="transpos_IS3"/>
    <property type="match status" value="1"/>
</dbReference>
<proteinExistence type="predicted"/>
<protein>
    <recommendedName>
        <fullName evidence="1">Integrase catalytic domain-containing protein</fullName>
    </recommendedName>
</protein>
<dbReference type="PANTHER" id="PTHR46889">
    <property type="entry name" value="TRANSPOSASE INSF FOR INSERTION SEQUENCE IS3B-RELATED"/>
    <property type="match status" value="1"/>
</dbReference>
<evidence type="ECO:0000259" key="1">
    <source>
        <dbReference type="PROSITE" id="PS50994"/>
    </source>
</evidence>
<feature type="domain" description="Integrase catalytic" evidence="1">
    <location>
        <begin position="1"/>
        <end position="124"/>
    </location>
</feature>
<dbReference type="AlphaFoldDB" id="A0A1F7RVV1"/>
<reference evidence="2 3" key="1">
    <citation type="journal article" date="2016" name="Nat. Commun.">
        <title>Thousands of microbial genomes shed light on interconnected biogeochemical processes in an aquifer system.</title>
        <authorList>
            <person name="Anantharaman K."/>
            <person name="Brown C.T."/>
            <person name="Hug L.A."/>
            <person name="Sharon I."/>
            <person name="Castelle C.J."/>
            <person name="Probst A.J."/>
            <person name="Thomas B.C."/>
            <person name="Singh A."/>
            <person name="Wilkins M.J."/>
            <person name="Karaoz U."/>
            <person name="Brodie E.L."/>
            <person name="Williams K.H."/>
            <person name="Hubbard S.S."/>
            <person name="Banfield J.F."/>
        </authorList>
    </citation>
    <scope>NUCLEOTIDE SEQUENCE [LARGE SCALE GENOMIC DNA]</scope>
</reference>
<dbReference type="PANTHER" id="PTHR46889:SF4">
    <property type="entry name" value="TRANSPOSASE INSO FOR INSERTION SEQUENCE ELEMENT IS911B-RELATED"/>
    <property type="match status" value="1"/>
</dbReference>
<dbReference type="InterPro" id="IPR048020">
    <property type="entry name" value="Transpos_IS3"/>
</dbReference>
<accession>A0A1F7RVV1</accession>
<sequence>MSNRLSSDFVIKALYQAIGRRKPAKGCIFHSDRGVQYASLDFRDVLKDYSFIQSMSRKGNCYDNAVSESFFHTLKTEHVYDYRYETRAEATQSIFEYIEMFYNRQRRHSSLGYRSPVSFELEAMAA</sequence>
<dbReference type="SUPFAM" id="SSF53098">
    <property type="entry name" value="Ribonuclease H-like"/>
    <property type="match status" value="1"/>
</dbReference>
<evidence type="ECO:0000313" key="3">
    <source>
        <dbReference type="Proteomes" id="UP000178435"/>
    </source>
</evidence>